<evidence type="ECO:0000313" key="4">
    <source>
        <dbReference type="EMBL" id="MSB48735.1"/>
    </source>
</evidence>
<feature type="domain" description="Sensor histidine kinase NatK-like C-terminal" evidence="2">
    <location>
        <begin position="323"/>
        <end position="418"/>
    </location>
</feature>
<dbReference type="PANTHER" id="PTHR40448:SF1">
    <property type="entry name" value="TWO-COMPONENT SENSOR HISTIDINE KINASE"/>
    <property type="match status" value="1"/>
</dbReference>
<feature type="transmembrane region" description="Helical" evidence="1">
    <location>
        <begin position="120"/>
        <end position="138"/>
    </location>
</feature>
<feature type="transmembrane region" description="Helical" evidence="1">
    <location>
        <begin position="93"/>
        <end position="114"/>
    </location>
</feature>
<name>A0A6I2RDI8_FLAPL</name>
<sequence length="435" mass="48733">MDSRGDGAMTDLQTASYLLINGFHWYLYGRLLTLFLGQRRVGCPAEAAGYLCAYVLNSLCFLLVGVPLLNLASSLLPLLLLSLLYRAPHWQRLWSALVIYAASFLLDTLVFLLMPAHTSQLGNLVSALLLFFMALVLEKRCPSSEKELQPDGPFYWFAVLLIPSTSIAMVILLFYFAHCPAWLSLLVDGMLILLNLLVFHLYRQVGRSYYAQYRARILEQQNQAYANEVALYQCGERELRTLRHDMRNHLAALHLLAGQQDTGALQGYLEQFSKCLEPSALWASSGNPELDSLINFKLAEARRAGAQVRAELRLPAGLSLPLFTVNTILGNLLDNAVEGLARCPQKELSLALWADRGLCRLRVENTFDGTLLQDHEGNFKTRKAGTSLHGMGLDSVRRALSSLDGFLQVRIEGRRFIAEAIWYLPEHPQTTDITS</sequence>
<protein>
    <submittedName>
        <fullName evidence="4">GHKL domain-containing protein</fullName>
    </submittedName>
</protein>
<dbReference type="PANTHER" id="PTHR40448">
    <property type="entry name" value="TWO-COMPONENT SENSOR HISTIDINE KINASE"/>
    <property type="match status" value="1"/>
</dbReference>
<evidence type="ECO:0000313" key="6">
    <source>
        <dbReference type="Proteomes" id="UP000434475"/>
    </source>
</evidence>
<keyword evidence="1" id="KW-1133">Transmembrane helix</keyword>
<dbReference type="EMBL" id="WKPR01000017">
    <property type="protein sequence ID" value="MSB20976.1"/>
    <property type="molecule type" value="Genomic_DNA"/>
</dbReference>
<dbReference type="Proteomes" id="UP000429811">
    <property type="component" value="Unassembled WGS sequence"/>
</dbReference>
<accession>A0A6I2RDI8</accession>
<dbReference type="GO" id="GO:0042802">
    <property type="term" value="F:identical protein binding"/>
    <property type="evidence" value="ECO:0007669"/>
    <property type="project" value="TreeGrafter"/>
</dbReference>
<evidence type="ECO:0000256" key="1">
    <source>
        <dbReference type="SAM" id="Phobius"/>
    </source>
</evidence>
<dbReference type="Gene3D" id="3.30.565.10">
    <property type="entry name" value="Histidine kinase-like ATPase, C-terminal domain"/>
    <property type="match status" value="1"/>
</dbReference>
<gene>
    <name evidence="4" type="ORF">GKE90_08500</name>
    <name evidence="3" type="ORF">GKE97_15805</name>
</gene>
<feature type="transmembrane region" description="Helical" evidence="1">
    <location>
        <begin position="182"/>
        <end position="202"/>
    </location>
</feature>
<dbReference type="SUPFAM" id="SSF55874">
    <property type="entry name" value="ATPase domain of HSP90 chaperone/DNA topoisomerase II/histidine kinase"/>
    <property type="match status" value="1"/>
</dbReference>
<evidence type="ECO:0000313" key="3">
    <source>
        <dbReference type="EMBL" id="MSB20976.1"/>
    </source>
</evidence>
<keyword evidence="1" id="KW-0812">Transmembrane</keyword>
<dbReference type="Proteomes" id="UP000434475">
    <property type="component" value="Unassembled WGS sequence"/>
</dbReference>
<dbReference type="InterPro" id="IPR036890">
    <property type="entry name" value="HATPase_C_sf"/>
</dbReference>
<evidence type="ECO:0000259" key="2">
    <source>
        <dbReference type="Pfam" id="PF14501"/>
    </source>
</evidence>
<keyword evidence="1" id="KW-0472">Membrane</keyword>
<feature type="transmembrane region" description="Helical" evidence="1">
    <location>
        <begin position="12"/>
        <end position="28"/>
    </location>
</feature>
<dbReference type="EMBL" id="WKPO01000009">
    <property type="protein sequence ID" value="MSB48735.1"/>
    <property type="molecule type" value="Genomic_DNA"/>
</dbReference>
<dbReference type="AlphaFoldDB" id="A0A6I2RDI8"/>
<reference evidence="5 6" key="1">
    <citation type="journal article" date="2019" name="Nat. Med.">
        <title>A library of human gut bacterial isolates paired with longitudinal multiomics data enables mechanistic microbiome research.</title>
        <authorList>
            <person name="Poyet M."/>
            <person name="Groussin M."/>
            <person name="Gibbons S.M."/>
            <person name="Avila-Pacheco J."/>
            <person name="Jiang X."/>
            <person name="Kearney S.M."/>
            <person name="Perrotta A.R."/>
            <person name="Berdy B."/>
            <person name="Zhao S."/>
            <person name="Lieberman T.D."/>
            <person name="Swanson P.K."/>
            <person name="Smith M."/>
            <person name="Roesemann S."/>
            <person name="Alexander J.E."/>
            <person name="Rich S.A."/>
            <person name="Livny J."/>
            <person name="Vlamakis H."/>
            <person name="Clish C."/>
            <person name="Bullock K."/>
            <person name="Deik A."/>
            <person name="Scott J."/>
            <person name="Pierce K.A."/>
            <person name="Xavier R.J."/>
            <person name="Alm E.J."/>
        </authorList>
    </citation>
    <scope>NUCLEOTIDE SEQUENCE [LARGE SCALE GENOMIC DNA]</scope>
    <source>
        <strain evidence="3 6">BIOML-A2</strain>
        <strain evidence="4 5">BIOML-A5</strain>
    </source>
</reference>
<feature type="transmembrane region" description="Helical" evidence="1">
    <location>
        <begin position="154"/>
        <end position="176"/>
    </location>
</feature>
<evidence type="ECO:0000313" key="5">
    <source>
        <dbReference type="Proteomes" id="UP000429811"/>
    </source>
</evidence>
<comment type="caution">
    <text evidence="4">The sequence shown here is derived from an EMBL/GenBank/DDBJ whole genome shotgun (WGS) entry which is preliminary data.</text>
</comment>
<organism evidence="4 5">
    <name type="scientific">Flavonifractor plautii</name>
    <name type="common">Fusobacterium plautii</name>
    <dbReference type="NCBI Taxonomy" id="292800"/>
    <lineage>
        <taxon>Bacteria</taxon>
        <taxon>Bacillati</taxon>
        <taxon>Bacillota</taxon>
        <taxon>Clostridia</taxon>
        <taxon>Eubacteriales</taxon>
        <taxon>Oscillospiraceae</taxon>
        <taxon>Flavonifractor</taxon>
    </lineage>
</organism>
<dbReference type="Pfam" id="PF14501">
    <property type="entry name" value="HATPase_c_5"/>
    <property type="match status" value="1"/>
</dbReference>
<feature type="transmembrane region" description="Helical" evidence="1">
    <location>
        <begin position="48"/>
        <end position="81"/>
    </location>
</feature>
<dbReference type="InterPro" id="IPR032834">
    <property type="entry name" value="NatK-like_C"/>
</dbReference>
<proteinExistence type="predicted"/>